<dbReference type="EMBL" id="PKKO01000002">
    <property type="protein sequence ID" value="PKY72950.1"/>
    <property type="molecule type" value="Genomic_DNA"/>
</dbReference>
<comment type="caution">
    <text evidence="5">The sequence shown here is derived from an EMBL/GenBank/DDBJ whole genome shotgun (WGS) entry which is preliminary data.</text>
</comment>
<evidence type="ECO:0000313" key="6">
    <source>
        <dbReference type="Proteomes" id="UP000235122"/>
    </source>
</evidence>
<dbReference type="Pfam" id="PF13335">
    <property type="entry name" value="Mg_chelatase_C"/>
    <property type="match status" value="1"/>
</dbReference>
<dbReference type="GO" id="GO:0003677">
    <property type="term" value="F:DNA binding"/>
    <property type="evidence" value="ECO:0007669"/>
    <property type="project" value="InterPro"/>
</dbReference>
<dbReference type="Pfam" id="PF13541">
    <property type="entry name" value="ChlI"/>
    <property type="match status" value="1"/>
</dbReference>
<keyword evidence="3 5" id="KW-0067">ATP-binding</keyword>
<dbReference type="InterPro" id="IPR027417">
    <property type="entry name" value="P-loop_NTPase"/>
</dbReference>
<evidence type="ECO:0000256" key="3">
    <source>
        <dbReference type="ARBA" id="ARBA00022840"/>
    </source>
</evidence>
<gene>
    <name evidence="5" type="ORF">CYJ19_04775</name>
</gene>
<dbReference type="PANTHER" id="PTHR32039">
    <property type="entry name" value="MAGNESIUM-CHELATASE SUBUNIT CHLI"/>
    <property type="match status" value="1"/>
</dbReference>
<dbReference type="InterPro" id="IPR020568">
    <property type="entry name" value="Ribosomal_Su5_D2-typ_SF"/>
</dbReference>
<dbReference type="GO" id="GO:0005524">
    <property type="term" value="F:ATP binding"/>
    <property type="evidence" value="ECO:0007669"/>
    <property type="project" value="UniProtKB-KW"/>
</dbReference>
<evidence type="ECO:0000313" key="5">
    <source>
        <dbReference type="EMBL" id="PKY72950.1"/>
    </source>
</evidence>
<evidence type="ECO:0000256" key="1">
    <source>
        <dbReference type="ARBA" id="ARBA00006354"/>
    </source>
</evidence>
<dbReference type="NCBIfam" id="TIGR00368">
    <property type="entry name" value="YifB family Mg chelatase-like AAA ATPase"/>
    <property type="match status" value="1"/>
</dbReference>
<sequence>MTNYAHTFSVVVLGAKGHLVRVEAKNSQSLPGFTIIGLPDSALREASHRVGAAISSGALPFPGGHLTVNLAPASLKKTGTAFDLAIAVAAIATASVKCREVAQEYVYLGECGLDGMIHPVRGILPAVIAAVEEGRNKVVVPIQNLEEAELVPGAAPVGVRNFGDLAEHLGLTPKREVEYPDPERYFPDATKAGPEADLADVYGQYQGRKALEIAAAGGHNLFLLGTPGSGKTMLARRLPTIMGPLSERAAIETTAIHSVAGTLDPTSGLIDTPPFIAPHHNASMAAMIGGGAGLARPGAISLAHNGILFLDEAPEFAPKVLDALRQPIESGALTIHRSQGAVTLPARFQLVLAANPCPCGYAGHTSGTCKCTPYQRRRYLTRLSGPLLDRIDIHVQMAPPKPGTLNGAVPESSAQVRPRVVRAQQIQMERSHQLNAALSGKVLRSFIGKKDLARLDGLVEKAVITMRGKDRIMRVARTLADLEERQSVSSDDIAQAFALRTHSGGQNG</sequence>
<dbReference type="InterPro" id="IPR001208">
    <property type="entry name" value="MCM_dom"/>
</dbReference>
<comment type="similarity">
    <text evidence="1">Belongs to the Mg-chelatase subunits D/I family. ComM subfamily.</text>
</comment>
<feature type="domain" description="AAA+ ATPase" evidence="4">
    <location>
        <begin position="217"/>
        <end position="401"/>
    </location>
</feature>
<dbReference type="SUPFAM" id="SSF54211">
    <property type="entry name" value="Ribosomal protein S5 domain 2-like"/>
    <property type="match status" value="1"/>
</dbReference>
<dbReference type="CDD" id="cd00009">
    <property type="entry name" value="AAA"/>
    <property type="match status" value="1"/>
</dbReference>
<dbReference type="InterPro" id="IPR014721">
    <property type="entry name" value="Ribsml_uS5_D2-typ_fold_subgr"/>
</dbReference>
<dbReference type="InterPro" id="IPR000523">
    <property type="entry name" value="Mg_chelatse_chII-like_cat_dom"/>
</dbReference>
<dbReference type="PRINTS" id="PR01657">
    <property type="entry name" value="MCMFAMILY"/>
</dbReference>
<dbReference type="Gene3D" id="3.30.230.10">
    <property type="match status" value="1"/>
</dbReference>
<dbReference type="Gene3D" id="3.40.50.300">
    <property type="entry name" value="P-loop containing nucleotide triphosphate hydrolases"/>
    <property type="match status" value="1"/>
</dbReference>
<dbReference type="Pfam" id="PF01078">
    <property type="entry name" value="Mg_chelatase"/>
    <property type="match status" value="1"/>
</dbReference>
<reference evidence="5 6" key="1">
    <citation type="submission" date="2017-12" db="EMBL/GenBank/DDBJ databases">
        <title>Phylogenetic diversity of female urinary microbiome.</title>
        <authorList>
            <person name="Thomas-White K."/>
            <person name="Wolfe A.J."/>
        </authorList>
    </citation>
    <scope>NUCLEOTIDE SEQUENCE [LARGE SCALE GENOMIC DNA]</scope>
    <source>
        <strain evidence="5 6">UMB0402</strain>
    </source>
</reference>
<name>A0A2I1IP94_9ACTO</name>
<dbReference type="STRING" id="33007.HMPREF3198_01265"/>
<accession>A0A2I1IP94</accession>
<organism evidence="5 6">
    <name type="scientific">Winkia neuii</name>
    <dbReference type="NCBI Taxonomy" id="33007"/>
    <lineage>
        <taxon>Bacteria</taxon>
        <taxon>Bacillati</taxon>
        <taxon>Actinomycetota</taxon>
        <taxon>Actinomycetes</taxon>
        <taxon>Actinomycetales</taxon>
        <taxon>Actinomycetaceae</taxon>
        <taxon>Winkia</taxon>
    </lineage>
</organism>
<proteinExistence type="inferred from homology"/>
<dbReference type="InterPro" id="IPR004482">
    <property type="entry name" value="Mg_chelat-rel"/>
</dbReference>
<dbReference type="SUPFAM" id="SSF52540">
    <property type="entry name" value="P-loop containing nucleoside triphosphate hydrolases"/>
    <property type="match status" value="1"/>
</dbReference>
<dbReference type="InterPro" id="IPR045006">
    <property type="entry name" value="CHLI-like"/>
</dbReference>
<dbReference type="AlphaFoldDB" id="A0A2I1IP94"/>
<dbReference type="GeneID" id="35866551"/>
<dbReference type="InterPro" id="IPR003593">
    <property type="entry name" value="AAA+_ATPase"/>
</dbReference>
<dbReference type="PANTHER" id="PTHR32039:SF7">
    <property type="entry name" value="COMPETENCE PROTEIN COMM"/>
    <property type="match status" value="1"/>
</dbReference>
<protein>
    <submittedName>
        <fullName evidence="5">ATP-binding protein</fullName>
    </submittedName>
</protein>
<evidence type="ECO:0000256" key="2">
    <source>
        <dbReference type="ARBA" id="ARBA00022741"/>
    </source>
</evidence>
<dbReference type="RefSeq" id="WP_024332080.1">
    <property type="nucleotide sequence ID" value="NZ_JASOXK010000008.1"/>
</dbReference>
<dbReference type="Proteomes" id="UP000235122">
    <property type="component" value="Unassembled WGS sequence"/>
</dbReference>
<keyword evidence="6" id="KW-1185">Reference proteome</keyword>
<keyword evidence="2" id="KW-0547">Nucleotide-binding</keyword>
<evidence type="ECO:0000259" key="4">
    <source>
        <dbReference type="SMART" id="SM00382"/>
    </source>
</evidence>
<dbReference type="InterPro" id="IPR025158">
    <property type="entry name" value="Mg_chelat-rel_C"/>
</dbReference>
<dbReference type="SMART" id="SM00382">
    <property type="entry name" value="AAA"/>
    <property type="match status" value="1"/>
</dbReference>